<protein>
    <submittedName>
        <fullName evidence="1">Uncharacterized protein</fullName>
    </submittedName>
</protein>
<proteinExistence type="predicted"/>
<dbReference type="EMBL" id="CP010525">
    <property type="protein sequence ID" value="AJO24695.1"/>
    <property type="molecule type" value="Genomic_DNA"/>
</dbReference>
<evidence type="ECO:0000313" key="1">
    <source>
        <dbReference type="EMBL" id="AJO24695.1"/>
    </source>
</evidence>
<dbReference type="Proteomes" id="UP000032024">
    <property type="component" value="Chromosome"/>
</dbReference>
<name>A0AAN0TAK9_HEYCO</name>
<organism evidence="1 2">
    <name type="scientific">Heyndrickxia coagulans</name>
    <name type="common">Weizmannia coagulans</name>
    <dbReference type="NCBI Taxonomy" id="1398"/>
    <lineage>
        <taxon>Bacteria</taxon>
        <taxon>Bacillati</taxon>
        <taxon>Bacillota</taxon>
        <taxon>Bacilli</taxon>
        <taxon>Bacillales</taxon>
        <taxon>Bacillaceae</taxon>
        <taxon>Heyndrickxia</taxon>
    </lineage>
</organism>
<dbReference type="AlphaFoldDB" id="A0AAN0TAK9"/>
<sequence length="41" mass="4490">MLQHPDSRIGFFLSSPILAGRLQKIAHSGNPVKGRSPYSLL</sequence>
<accession>A0AAN0TAK9</accession>
<reference evidence="2" key="1">
    <citation type="submission" date="2015-01" db="EMBL/GenBank/DDBJ databases">
        <title>Comparative genome analysis of Bacillus coagulans HM-08, Clostridium butyricum HM-68, Bacillus subtilis HM-66 and Bacillus paralicheniformis BL-09.</title>
        <authorList>
            <person name="Zhang H."/>
        </authorList>
    </citation>
    <scope>NUCLEOTIDE SEQUENCE [LARGE SCALE GENOMIC DNA]</scope>
    <source>
        <strain evidence="2">HM-08</strain>
    </source>
</reference>
<evidence type="ECO:0000313" key="2">
    <source>
        <dbReference type="Proteomes" id="UP000032024"/>
    </source>
</evidence>
<gene>
    <name evidence="1" type="ORF">SB48_HM08orf06202</name>
</gene>
<keyword evidence="2" id="KW-1185">Reference proteome</keyword>